<evidence type="ECO:0000256" key="1">
    <source>
        <dbReference type="SAM" id="MobiDB-lite"/>
    </source>
</evidence>
<protein>
    <submittedName>
        <fullName evidence="2">Uncharacterized protein</fullName>
    </submittedName>
</protein>
<evidence type="ECO:0000313" key="3">
    <source>
        <dbReference type="Proteomes" id="UP000053105"/>
    </source>
</evidence>
<name>A0A0M9AA75_9HYME</name>
<dbReference type="AlphaFoldDB" id="A0A0M9AA75"/>
<keyword evidence="3" id="KW-1185">Reference proteome</keyword>
<proteinExistence type="predicted"/>
<accession>A0A0M9AA75</accession>
<reference evidence="2 3" key="1">
    <citation type="submission" date="2015-07" db="EMBL/GenBank/DDBJ databases">
        <title>The genome of Melipona quadrifasciata.</title>
        <authorList>
            <person name="Pan H."/>
            <person name="Kapheim K."/>
        </authorList>
    </citation>
    <scope>NUCLEOTIDE SEQUENCE [LARGE SCALE GENOMIC DNA]</scope>
    <source>
        <strain evidence="2">0111107301</strain>
        <tissue evidence="2">Whole body</tissue>
    </source>
</reference>
<gene>
    <name evidence="2" type="ORF">WN51_06684</name>
</gene>
<sequence length="91" mass="10679">MLKISKLVHVMDRYRKGEDRKGETNVKSSKDPQRNKLKGMKDEKDAFCLGVTVATPYLRRFKFDESVEQETRKRGCFVILSVECERNYTCI</sequence>
<evidence type="ECO:0000313" key="2">
    <source>
        <dbReference type="EMBL" id="KOX80395.1"/>
    </source>
</evidence>
<dbReference type="Proteomes" id="UP000053105">
    <property type="component" value="Unassembled WGS sequence"/>
</dbReference>
<dbReference type="EMBL" id="KQ435701">
    <property type="protein sequence ID" value="KOX80395.1"/>
    <property type="molecule type" value="Genomic_DNA"/>
</dbReference>
<organism evidence="2 3">
    <name type="scientific">Melipona quadrifasciata</name>
    <dbReference type="NCBI Taxonomy" id="166423"/>
    <lineage>
        <taxon>Eukaryota</taxon>
        <taxon>Metazoa</taxon>
        <taxon>Ecdysozoa</taxon>
        <taxon>Arthropoda</taxon>
        <taxon>Hexapoda</taxon>
        <taxon>Insecta</taxon>
        <taxon>Pterygota</taxon>
        <taxon>Neoptera</taxon>
        <taxon>Endopterygota</taxon>
        <taxon>Hymenoptera</taxon>
        <taxon>Apocrita</taxon>
        <taxon>Aculeata</taxon>
        <taxon>Apoidea</taxon>
        <taxon>Anthophila</taxon>
        <taxon>Apidae</taxon>
        <taxon>Melipona</taxon>
    </lineage>
</organism>
<feature type="region of interest" description="Disordered" evidence="1">
    <location>
        <begin position="15"/>
        <end position="37"/>
    </location>
</feature>